<feature type="transmembrane region" description="Helical" evidence="7">
    <location>
        <begin position="54"/>
        <end position="77"/>
    </location>
</feature>
<dbReference type="PANTHER" id="PTHR19282:SF521">
    <property type="entry name" value="IP01817P-RELATED"/>
    <property type="match status" value="1"/>
</dbReference>
<comment type="caution">
    <text evidence="8">The sequence shown here is derived from an EMBL/GenBank/DDBJ whole genome shotgun (WGS) entry which is preliminary data.</text>
</comment>
<name>A0AA38HXT3_9CUCU</name>
<dbReference type="InterPro" id="IPR008952">
    <property type="entry name" value="Tetraspanin_EC2_sf"/>
</dbReference>
<evidence type="ECO:0000256" key="4">
    <source>
        <dbReference type="ARBA" id="ARBA00022989"/>
    </source>
</evidence>
<keyword evidence="3 7" id="KW-0812">Transmembrane</keyword>
<feature type="disulfide bond" evidence="6">
    <location>
        <begin position="147"/>
        <end position="179"/>
    </location>
</feature>
<evidence type="ECO:0000256" key="5">
    <source>
        <dbReference type="ARBA" id="ARBA00023136"/>
    </source>
</evidence>
<gene>
    <name evidence="8" type="ORF">Zmor_025827</name>
</gene>
<evidence type="ECO:0000256" key="3">
    <source>
        <dbReference type="ARBA" id="ARBA00022692"/>
    </source>
</evidence>
<evidence type="ECO:0000256" key="2">
    <source>
        <dbReference type="ARBA" id="ARBA00006840"/>
    </source>
</evidence>
<evidence type="ECO:0000313" key="8">
    <source>
        <dbReference type="EMBL" id="KAJ3643094.1"/>
    </source>
</evidence>
<keyword evidence="4 7" id="KW-1133">Transmembrane helix</keyword>
<comment type="subcellular location">
    <subcellularLocation>
        <location evidence="1 7">Membrane</location>
        <topology evidence="1 7">Multi-pass membrane protein</topology>
    </subcellularLocation>
</comment>
<dbReference type="PIRSF" id="PIRSF002419">
    <property type="entry name" value="Tetraspanin"/>
    <property type="match status" value="1"/>
</dbReference>
<dbReference type="InterPro" id="IPR000301">
    <property type="entry name" value="Tetraspanin_animals"/>
</dbReference>
<organism evidence="8 9">
    <name type="scientific">Zophobas morio</name>
    <dbReference type="NCBI Taxonomy" id="2755281"/>
    <lineage>
        <taxon>Eukaryota</taxon>
        <taxon>Metazoa</taxon>
        <taxon>Ecdysozoa</taxon>
        <taxon>Arthropoda</taxon>
        <taxon>Hexapoda</taxon>
        <taxon>Insecta</taxon>
        <taxon>Pterygota</taxon>
        <taxon>Neoptera</taxon>
        <taxon>Endopterygota</taxon>
        <taxon>Coleoptera</taxon>
        <taxon>Polyphaga</taxon>
        <taxon>Cucujiformia</taxon>
        <taxon>Tenebrionidae</taxon>
        <taxon>Zophobas</taxon>
    </lineage>
</organism>
<keyword evidence="9" id="KW-1185">Reference proteome</keyword>
<dbReference type="InterPro" id="IPR018499">
    <property type="entry name" value="Tetraspanin/Peripherin"/>
</dbReference>
<dbReference type="PANTHER" id="PTHR19282">
    <property type="entry name" value="TETRASPANIN"/>
    <property type="match status" value="1"/>
</dbReference>
<reference evidence="8" key="1">
    <citation type="journal article" date="2023" name="G3 (Bethesda)">
        <title>Whole genome assemblies of Zophobas morio and Tenebrio molitor.</title>
        <authorList>
            <person name="Kaur S."/>
            <person name="Stinson S.A."/>
            <person name="diCenzo G.C."/>
        </authorList>
    </citation>
    <scope>NUCLEOTIDE SEQUENCE</scope>
    <source>
        <strain evidence="8">QUZm001</strain>
    </source>
</reference>
<feature type="transmembrane region" description="Helical" evidence="7">
    <location>
        <begin position="12"/>
        <end position="34"/>
    </location>
</feature>
<sequence length="229" mass="25344">MCLLKECVKFVVFAFNLIFVIVGAALITVGAIYLVNFTDVTNAIPELYNEIKLIPILTVVIGGVIFLISFFGCCGAIRSSSCLLTTYAVILLIIFILQIALGVFAFLEIKDEKDFQTNVDKTIDQIFRKTDNASMEVRDFIQKELHCCGTYGPLFYAEIREQVPPSCKKDNIIPYTAGCQKTFFVFLKDAARIIGIVVLALAATEVVGATFSLCLANSIRNGVRRSGYY</sequence>
<dbReference type="PRINTS" id="PR00259">
    <property type="entry name" value="TMFOUR"/>
</dbReference>
<evidence type="ECO:0000256" key="7">
    <source>
        <dbReference type="RuleBase" id="RU361218"/>
    </source>
</evidence>
<feature type="transmembrane region" description="Helical" evidence="7">
    <location>
        <begin position="84"/>
        <end position="107"/>
    </location>
</feature>
<keyword evidence="5 7" id="KW-0472">Membrane</keyword>
<dbReference type="SUPFAM" id="SSF48652">
    <property type="entry name" value="Tetraspanin"/>
    <property type="match status" value="1"/>
</dbReference>
<dbReference type="Pfam" id="PF00335">
    <property type="entry name" value="Tetraspanin"/>
    <property type="match status" value="1"/>
</dbReference>
<proteinExistence type="inferred from homology"/>
<evidence type="ECO:0000313" key="9">
    <source>
        <dbReference type="Proteomes" id="UP001168821"/>
    </source>
</evidence>
<dbReference type="AlphaFoldDB" id="A0AA38HXT3"/>
<dbReference type="Gene3D" id="1.10.1450.10">
    <property type="entry name" value="Tetraspanin"/>
    <property type="match status" value="1"/>
</dbReference>
<evidence type="ECO:0000256" key="1">
    <source>
        <dbReference type="ARBA" id="ARBA00004141"/>
    </source>
</evidence>
<dbReference type="Proteomes" id="UP001168821">
    <property type="component" value="Unassembled WGS sequence"/>
</dbReference>
<dbReference type="GO" id="GO:0005886">
    <property type="term" value="C:plasma membrane"/>
    <property type="evidence" value="ECO:0007669"/>
    <property type="project" value="TreeGrafter"/>
</dbReference>
<feature type="transmembrane region" description="Helical" evidence="7">
    <location>
        <begin position="193"/>
        <end position="216"/>
    </location>
</feature>
<accession>A0AA38HXT3</accession>
<evidence type="ECO:0000256" key="6">
    <source>
        <dbReference type="PIRSR" id="PIRSR002419-1"/>
    </source>
</evidence>
<dbReference type="CDD" id="cd03127">
    <property type="entry name" value="tetraspanin_LEL"/>
    <property type="match status" value="1"/>
</dbReference>
<dbReference type="EMBL" id="JALNTZ010000008">
    <property type="protein sequence ID" value="KAJ3643094.1"/>
    <property type="molecule type" value="Genomic_DNA"/>
</dbReference>
<protein>
    <recommendedName>
        <fullName evidence="7">Tetraspanin</fullName>
    </recommendedName>
</protein>
<keyword evidence="6" id="KW-1015">Disulfide bond</keyword>
<comment type="similarity">
    <text evidence="2 7">Belongs to the tetraspanin (TM4SF) family.</text>
</comment>
<feature type="disulfide bond" evidence="6">
    <location>
        <begin position="148"/>
        <end position="167"/>
    </location>
</feature>